<dbReference type="EMBL" id="QKZN01000003">
    <property type="protein sequence ID" value="PZX30483.1"/>
    <property type="molecule type" value="Genomic_DNA"/>
</dbReference>
<evidence type="ECO:0000256" key="2">
    <source>
        <dbReference type="SAM" id="Phobius"/>
    </source>
</evidence>
<comment type="caution">
    <text evidence="4">The sequence shown here is derived from an EMBL/GenBank/DDBJ whole genome shotgun (WGS) entry which is preliminary data.</text>
</comment>
<evidence type="ECO:0000313" key="5">
    <source>
        <dbReference type="Proteomes" id="UP000249638"/>
    </source>
</evidence>
<dbReference type="NCBIfam" id="TIGR03647">
    <property type="entry name" value="Na_symport_sm"/>
    <property type="match status" value="1"/>
</dbReference>
<dbReference type="AlphaFoldDB" id="A0A2W7P4S2"/>
<evidence type="ECO:0000259" key="3">
    <source>
        <dbReference type="Pfam" id="PF13937"/>
    </source>
</evidence>
<dbReference type="Proteomes" id="UP000249638">
    <property type="component" value="Unassembled WGS sequence"/>
</dbReference>
<keyword evidence="5" id="KW-1185">Reference proteome</keyword>
<accession>A0A2W7P4S2</accession>
<protein>
    <submittedName>
        <fullName evidence="4">Solute:sodium symporter small subunit</fullName>
    </submittedName>
</protein>
<keyword evidence="2" id="KW-0812">Transmembrane</keyword>
<dbReference type="Pfam" id="PF13937">
    <property type="entry name" value="DUF4212"/>
    <property type="match status" value="1"/>
</dbReference>
<proteinExistence type="predicted"/>
<feature type="transmembrane region" description="Helical" evidence="2">
    <location>
        <begin position="55"/>
        <end position="77"/>
    </location>
</feature>
<evidence type="ECO:0000256" key="1">
    <source>
        <dbReference type="SAM" id="MobiDB-lite"/>
    </source>
</evidence>
<organism evidence="4 5">
    <name type="scientific">Cupriavidus phytorum</name>
    <dbReference type="NCBI Taxonomy" id="3024399"/>
    <lineage>
        <taxon>Bacteria</taxon>
        <taxon>Pseudomonadati</taxon>
        <taxon>Pseudomonadota</taxon>
        <taxon>Betaproteobacteria</taxon>
        <taxon>Burkholderiales</taxon>
        <taxon>Burkholderiaceae</taxon>
        <taxon>Cupriavidus</taxon>
    </lineage>
</organism>
<reference evidence="4" key="1">
    <citation type="submission" date="2018-06" db="EMBL/GenBank/DDBJ databases">
        <title>Genomic Encyclopedia of Type Strains, Phase IV (KMG-V): Genome sequencing to study the core and pangenomes of soil and plant-associated prokaryotes.</title>
        <authorList>
            <person name="Whitman W."/>
        </authorList>
    </citation>
    <scope>NUCLEOTIDE SEQUENCE [LARGE SCALE GENOMIC DNA]</scope>
    <source>
        <strain evidence="4">MLR2-44</strain>
    </source>
</reference>
<dbReference type="InterPro" id="IPR019886">
    <property type="entry name" value="Na_symporter_ssu"/>
</dbReference>
<name>A0A2W7P4S2_9BURK</name>
<gene>
    <name evidence="4" type="ORF">C7416_103211</name>
</gene>
<keyword evidence="2" id="KW-0472">Membrane</keyword>
<sequence length="114" mass="12775">MNDTPAPGSDEARHRLAWHRNLRWICGLLAVWFTVTFVVAWFARDLRFNFFGWPFSFWVGAQGALVVYVLMAALYAWRMNHDDAEAEAEAHRTEPPPAAMPSQGASRGPGVDAA</sequence>
<keyword evidence="2" id="KW-1133">Transmembrane helix</keyword>
<evidence type="ECO:0000313" key="4">
    <source>
        <dbReference type="EMBL" id="PZX30483.1"/>
    </source>
</evidence>
<feature type="domain" description="Sodium symporter small subunit" evidence="3">
    <location>
        <begin position="17"/>
        <end position="86"/>
    </location>
</feature>
<feature type="transmembrane region" description="Helical" evidence="2">
    <location>
        <begin position="22"/>
        <end position="43"/>
    </location>
</feature>
<feature type="region of interest" description="Disordered" evidence="1">
    <location>
        <begin position="86"/>
        <end position="114"/>
    </location>
</feature>